<dbReference type="Gene3D" id="1.25.40.10">
    <property type="entry name" value="Tetratricopeptide repeat domain"/>
    <property type="match status" value="1"/>
</dbReference>
<proteinExistence type="predicted"/>
<dbReference type="InterPro" id="IPR024319">
    <property type="entry name" value="ATPase_expression_mit"/>
</dbReference>
<protein>
    <recommendedName>
        <fullName evidence="7">Pentatricopeptide repeat domain-containing protein</fullName>
    </recommendedName>
</protein>
<evidence type="ECO:0000313" key="5">
    <source>
        <dbReference type="EMBL" id="KAJ9663268.1"/>
    </source>
</evidence>
<evidence type="ECO:0000256" key="4">
    <source>
        <dbReference type="SAM" id="MobiDB-lite"/>
    </source>
</evidence>
<feature type="region of interest" description="Disordered" evidence="4">
    <location>
        <begin position="671"/>
        <end position="706"/>
    </location>
</feature>
<accession>A0ABQ9NSD8</accession>
<comment type="subcellular location">
    <subcellularLocation>
        <location evidence="1">Mitochondrion</location>
    </subcellularLocation>
</comment>
<dbReference type="Proteomes" id="UP001172684">
    <property type="component" value="Unassembled WGS sequence"/>
</dbReference>
<evidence type="ECO:0000256" key="2">
    <source>
        <dbReference type="ARBA" id="ARBA00022946"/>
    </source>
</evidence>
<name>A0ABQ9NSD8_9PEZI</name>
<dbReference type="EMBL" id="JAPDRL010000044">
    <property type="protein sequence ID" value="KAJ9663268.1"/>
    <property type="molecule type" value="Genomic_DNA"/>
</dbReference>
<comment type="caution">
    <text evidence="5">The sequence shown here is derived from an EMBL/GenBank/DDBJ whole genome shotgun (WGS) entry which is preliminary data.</text>
</comment>
<evidence type="ECO:0000313" key="6">
    <source>
        <dbReference type="Proteomes" id="UP001172684"/>
    </source>
</evidence>
<keyword evidence="6" id="KW-1185">Reference proteome</keyword>
<dbReference type="PANTHER" id="PTHR47938:SF35">
    <property type="entry name" value="PENTATRICOPEPTIDE REPEAT-CONTAINING PROTEIN 4, MITOCHONDRIAL-RELATED"/>
    <property type="match status" value="1"/>
</dbReference>
<organism evidence="5 6">
    <name type="scientific">Coniosporium apollinis</name>
    <dbReference type="NCBI Taxonomy" id="61459"/>
    <lineage>
        <taxon>Eukaryota</taxon>
        <taxon>Fungi</taxon>
        <taxon>Dikarya</taxon>
        <taxon>Ascomycota</taxon>
        <taxon>Pezizomycotina</taxon>
        <taxon>Dothideomycetes</taxon>
        <taxon>Dothideomycetes incertae sedis</taxon>
        <taxon>Coniosporium</taxon>
    </lineage>
</organism>
<evidence type="ECO:0000256" key="1">
    <source>
        <dbReference type="ARBA" id="ARBA00004173"/>
    </source>
</evidence>
<feature type="compositionally biased region" description="Basic and acidic residues" evidence="4">
    <location>
        <begin position="679"/>
        <end position="690"/>
    </location>
</feature>
<sequence length="729" mass="83523">MTASAYSSSYALTPRFMTTLFSRLGPIESRIASTARPPRPPRKRNWICADCRQRGAQRRPLTTADAGQDLDGKLEQGSARGGFERIEEAIGNSWRTIDSLWERVRRVKPEAQTPQLPTAVAEERSADSPSRYFHSKRYLYGCDDFDYRAELPVALARGDPDAAVRAFLAAAEDTDYVREIPPTTFTELLRTIDPVHFVEGAKLVHNELSAHYAKQLRVYPVYDVLADFIRIVRDVTAVRKSAGIGLGLMDYKLLLKCASAVGSKDAAKGMWEDLHQDGLIPDTDCYNYYLTSVIWHRHYRTRARQKIRVTQANMTIRSARGWRRWLKIQWAFDSFRIGLGGIKEEVTKVFNEMLRKGNMPNEKTFTLMMSGLAREGDVAGVKAILQKVWNVDVDAIMGKGKNRRKNIQVTPHPQESPLYPSQDLLFMVAHCFGINNDIPTALRVVDFISRNYDITISRDTWEQLLEWTFVLSLPRSGRKLIPGQKEGQLPAKALEELWKTMTAEPYNIKPTMPMYNRLIKNMTRRYRAWEDVGPRIEEGRRLYVRSIKSYHQAREQYLAASHAHEQGEVTWQSLAQMKRNLEHLWLLKRRNHMFVRRWTRLYLGSAAKWKNRDTDWERGEASDFLRRMGRFAPRRVSYAVSGGRIAFINHSREEIKAAYAKKHLDALPVDGIPLQLGEPPRRGAGRRDGHSGQQAPLDERAPTDQMEALMRAVAAHHGVRNSSVRPGPR</sequence>
<reference evidence="5" key="1">
    <citation type="submission" date="2022-10" db="EMBL/GenBank/DDBJ databases">
        <title>Culturing micro-colonial fungi from biological soil crusts in the Mojave desert and describing Neophaeococcomyces mojavensis, and introducing the new genera and species Taxawa tesnikishii.</title>
        <authorList>
            <person name="Kurbessoian T."/>
            <person name="Stajich J.E."/>
        </authorList>
    </citation>
    <scope>NUCLEOTIDE SEQUENCE</scope>
    <source>
        <strain evidence="5">TK_1</strain>
    </source>
</reference>
<evidence type="ECO:0000256" key="3">
    <source>
        <dbReference type="ARBA" id="ARBA00023128"/>
    </source>
</evidence>
<keyword evidence="2" id="KW-0809">Transit peptide</keyword>
<evidence type="ECO:0008006" key="7">
    <source>
        <dbReference type="Google" id="ProtNLM"/>
    </source>
</evidence>
<dbReference type="PANTHER" id="PTHR47938">
    <property type="entry name" value="RESPIRATORY COMPLEX I CHAPERONE (CIA84), PUTATIVE (AFU_ORTHOLOGUE AFUA_2G06020)-RELATED"/>
    <property type="match status" value="1"/>
</dbReference>
<dbReference type="Pfam" id="PF12921">
    <property type="entry name" value="ATP13"/>
    <property type="match status" value="1"/>
</dbReference>
<feature type="region of interest" description="Disordered" evidence="4">
    <location>
        <begin position="57"/>
        <end position="76"/>
    </location>
</feature>
<gene>
    <name evidence="5" type="ORF">H2201_005712</name>
</gene>
<dbReference type="InterPro" id="IPR011990">
    <property type="entry name" value="TPR-like_helical_dom_sf"/>
</dbReference>
<keyword evidence="3" id="KW-0496">Mitochondrion</keyword>